<dbReference type="WBParaSite" id="ALUE_0002013201-mRNA-1">
    <property type="protein sequence ID" value="ALUE_0002013201-mRNA-1"/>
    <property type="gene ID" value="ALUE_0002013201"/>
</dbReference>
<dbReference type="AlphaFoldDB" id="A0A0M3IN04"/>
<evidence type="ECO:0000313" key="1">
    <source>
        <dbReference type="Proteomes" id="UP000036681"/>
    </source>
</evidence>
<accession>A0A0M3IN04</accession>
<proteinExistence type="predicted"/>
<sequence length="76" mass="8650">MSSYSQLMGYRDVVVLLLPLLCIAGSVFVPELIRLPVGQPFIYELRSTKKMVVQDASGEELPTWLTWDASRRYDSL</sequence>
<name>A0A0M3IN04_ASCLU</name>
<organism evidence="1 2">
    <name type="scientific">Ascaris lumbricoides</name>
    <name type="common">Giant roundworm</name>
    <dbReference type="NCBI Taxonomy" id="6252"/>
    <lineage>
        <taxon>Eukaryota</taxon>
        <taxon>Metazoa</taxon>
        <taxon>Ecdysozoa</taxon>
        <taxon>Nematoda</taxon>
        <taxon>Chromadorea</taxon>
        <taxon>Rhabditida</taxon>
        <taxon>Spirurina</taxon>
        <taxon>Ascaridomorpha</taxon>
        <taxon>Ascaridoidea</taxon>
        <taxon>Ascarididae</taxon>
        <taxon>Ascaris</taxon>
    </lineage>
</organism>
<reference evidence="2" key="1">
    <citation type="submission" date="2017-02" db="UniProtKB">
        <authorList>
            <consortium name="WormBaseParasite"/>
        </authorList>
    </citation>
    <scope>IDENTIFICATION</scope>
</reference>
<evidence type="ECO:0000313" key="2">
    <source>
        <dbReference type="WBParaSite" id="ALUE_0002013201-mRNA-1"/>
    </source>
</evidence>
<keyword evidence="1" id="KW-1185">Reference proteome</keyword>
<dbReference type="Proteomes" id="UP000036681">
    <property type="component" value="Unplaced"/>
</dbReference>
<protein>
    <submittedName>
        <fullName evidence="2">MMPL domain-containing protein</fullName>
    </submittedName>
</protein>